<dbReference type="PROSITE" id="PS51845">
    <property type="entry name" value="PDEASE_I_2"/>
    <property type="match status" value="1"/>
</dbReference>
<feature type="domain" description="PDEase" evidence="7">
    <location>
        <begin position="266"/>
        <end position="588"/>
    </location>
</feature>
<feature type="binding site" evidence="4">
    <location>
        <position position="491"/>
    </location>
    <ligand>
        <name>AMP</name>
        <dbReference type="ChEBI" id="CHEBI:456215"/>
    </ligand>
</feature>
<dbReference type="GO" id="GO:0004114">
    <property type="term" value="F:3',5'-cyclic-nucleotide phosphodiesterase activity"/>
    <property type="evidence" value="ECO:0007669"/>
    <property type="project" value="InterPro"/>
</dbReference>
<feature type="binding site" evidence="5">
    <location>
        <position position="491"/>
    </location>
    <ligand>
        <name>Zn(2+)</name>
        <dbReference type="ChEBI" id="CHEBI:29105"/>
        <label>1</label>
    </ligand>
</feature>
<dbReference type="InterPro" id="IPR036971">
    <property type="entry name" value="PDEase_catalytic_dom_sf"/>
</dbReference>
<evidence type="ECO:0000256" key="5">
    <source>
        <dbReference type="PIRSR" id="PIRSR623088-3"/>
    </source>
</evidence>
<keyword evidence="6" id="KW-0812">Transmembrane</keyword>
<dbReference type="Proteomes" id="UP000187209">
    <property type="component" value="Unassembled WGS sequence"/>
</dbReference>
<dbReference type="PRINTS" id="PR00387">
    <property type="entry name" value="PDIESTERASE1"/>
</dbReference>
<accession>A0A1R2AMD1</accession>
<dbReference type="PANTHER" id="PTHR11347">
    <property type="entry name" value="CYCLIC NUCLEOTIDE PHOSPHODIESTERASE"/>
    <property type="match status" value="1"/>
</dbReference>
<comment type="caution">
    <text evidence="8">The sequence shown here is derived from an EMBL/GenBank/DDBJ whole genome shotgun (WGS) entry which is preliminary data.</text>
</comment>
<evidence type="ECO:0000313" key="9">
    <source>
        <dbReference type="Proteomes" id="UP000187209"/>
    </source>
</evidence>
<feature type="binding site" evidence="5">
    <location>
        <position position="383"/>
    </location>
    <ligand>
        <name>Zn(2+)</name>
        <dbReference type="ChEBI" id="CHEBI:29105"/>
        <label>2</label>
    </ligand>
</feature>
<evidence type="ECO:0000313" key="8">
    <source>
        <dbReference type="EMBL" id="OMJ65693.1"/>
    </source>
</evidence>
<evidence type="ECO:0000256" key="1">
    <source>
        <dbReference type="ARBA" id="ARBA00022723"/>
    </source>
</evidence>
<feature type="binding site" evidence="4">
    <location>
        <position position="542"/>
    </location>
    <ligand>
        <name>AMP</name>
        <dbReference type="ChEBI" id="CHEBI:456215"/>
    </ligand>
</feature>
<proteinExistence type="predicted"/>
<protein>
    <recommendedName>
        <fullName evidence="7">PDEase domain-containing protein</fullName>
    </recommendedName>
</protein>
<feature type="binding site" evidence="5">
    <location>
        <position position="382"/>
    </location>
    <ligand>
        <name>Zn(2+)</name>
        <dbReference type="ChEBI" id="CHEBI:29105"/>
        <label>1</label>
    </ligand>
</feature>
<evidence type="ECO:0000256" key="2">
    <source>
        <dbReference type="ARBA" id="ARBA00022801"/>
    </source>
</evidence>
<feature type="binding site" evidence="5">
    <location>
        <position position="346"/>
    </location>
    <ligand>
        <name>Zn(2+)</name>
        <dbReference type="ChEBI" id="CHEBI:29105"/>
        <label>1</label>
    </ligand>
</feature>
<dbReference type="InterPro" id="IPR023088">
    <property type="entry name" value="PDEase"/>
</dbReference>
<keyword evidence="2" id="KW-0378">Hydrolase</keyword>
<feature type="transmembrane region" description="Helical" evidence="6">
    <location>
        <begin position="29"/>
        <end position="48"/>
    </location>
</feature>
<reference evidence="8 9" key="1">
    <citation type="submission" date="2016-11" db="EMBL/GenBank/DDBJ databases">
        <title>The macronuclear genome of Stentor coeruleus: a giant cell with tiny introns.</title>
        <authorList>
            <person name="Slabodnick M."/>
            <person name="Ruby J.G."/>
            <person name="Reiff S.B."/>
            <person name="Swart E.C."/>
            <person name="Gosai S."/>
            <person name="Prabakaran S."/>
            <person name="Witkowska E."/>
            <person name="Larue G.E."/>
            <person name="Fisher S."/>
            <person name="Freeman R.M."/>
            <person name="Gunawardena J."/>
            <person name="Chu W."/>
            <person name="Stover N.A."/>
            <person name="Gregory B.D."/>
            <person name="Nowacki M."/>
            <person name="Derisi J."/>
            <person name="Roy S.W."/>
            <person name="Marshall W.F."/>
            <person name="Sood P."/>
        </authorList>
    </citation>
    <scope>NUCLEOTIDE SEQUENCE [LARGE SCALE GENOMIC DNA]</scope>
    <source>
        <strain evidence="8">WM001</strain>
    </source>
</reference>
<dbReference type="SUPFAM" id="SSF109604">
    <property type="entry name" value="HD-domain/PDEase-like"/>
    <property type="match status" value="1"/>
</dbReference>
<feature type="binding site" evidence="4">
    <location>
        <position position="383"/>
    </location>
    <ligand>
        <name>AMP</name>
        <dbReference type="ChEBI" id="CHEBI:456215"/>
    </ligand>
</feature>
<feature type="transmembrane region" description="Helical" evidence="6">
    <location>
        <begin position="133"/>
        <end position="152"/>
    </location>
</feature>
<feature type="active site" description="Proton donor" evidence="3">
    <location>
        <position position="342"/>
    </location>
</feature>
<dbReference type="GO" id="GO:0046872">
    <property type="term" value="F:metal ion binding"/>
    <property type="evidence" value="ECO:0007669"/>
    <property type="project" value="UniProtKB-KW"/>
</dbReference>
<dbReference type="OrthoDB" id="546632at2759"/>
<sequence>MKCFWGGFGSLMCINLTNIIVTHSYNKKIVFVFYIYLVSQILQLALSYCTFRRPLRKNLVLLLSYASVHLIITDPTLYSSFIDLDSSPISSLQQLLLLTVLFSQFIERKIVIALSSLFALISLGLLINSSSSISRNILDFFILLTLNLYIFAIKKSSPTTSQTKDDSNVTPLEEILDLLANSITLVNYIGDNCGFCRSLSESAMDSVSIAITKLQSCKNIYSTKLEKITRNMDEDDRVFIEQNAHNTDSLASFDGELPINRRARSESALQVNKLSGLLKSLGKDWNFNTFFLKECTEGTPLAVAGIYIISRFKIDSVFKLDDTKLEIFLKELENKYLPNPYHNSCHAADVMSSFLCFLNCSNILPHCSDIELLSGILSTLAHDAGHPAMNNRYLIITKNSIAIQYNDISVLENMHSTILFQVLQNSELLETMPSDQWSIFRKMSIEMILATDMSKHFDIVETFKTKYLKSADITRADVRFDIFKVVIKAADIGHTAKSIDLHKKWCEQVIEEFFLQGDQEKKLGLPISMYCDRETTNIGKSQSGFIKNLVLPLFIGLNNVLESKFIEDMCIRQLEQNHQYWENFSDLSRNHTFVDKIYEQQTVLRRRSSLPLKLCQD</sequence>
<feature type="transmembrane region" description="Helical" evidence="6">
    <location>
        <begin position="60"/>
        <end position="81"/>
    </location>
</feature>
<keyword evidence="1 5" id="KW-0479">Metal-binding</keyword>
<name>A0A1R2AMD1_9CILI</name>
<organism evidence="8 9">
    <name type="scientific">Stentor coeruleus</name>
    <dbReference type="NCBI Taxonomy" id="5963"/>
    <lineage>
        <taxon>Eukaryota</taxon>
        <taxon>Sar</taxon>
        <taxon>Alveolata</taxon>
        <taxon>Ciliophora</taxon>
        <taxon>Postciliodesmatophora</taxon>
        <taxon>Heterotrichea</taxon>
        <taxon>Heterotrichida</taxon>
        <taxon>Stentoridae</taxon>
        <taxon>Stentor</taxon>
    </lineage>
</organism>
<dbReference type="EMBL" id="MPUH01001990">
    <property type="protein sequence ID" value="OMJ65693.1"/>
    <property type="molecule type" value="Genomic_DNA"/>
</dbReference>
<keyword evidence="6" id="KW-1133">Transmembrane helix</keyword>
<keyword evidence="6" id="KW-0472">Membrane</keyword>
<keyword evidence="9" id="KW-1185">Reference proteome</keyword>
<evidence type="ECO:0000256" key="3">
    <source>
        <dbReference type="PIRSR" id="PIRSR623088-1"/>
    </source>
</evidence>
<feature type="binding site" evidence="5">
    <location>
        <position position="383"/>
    </location>
    <ligand>
        <name>Zn(2+)</name>
        <dbReference type="ChEBI" id="CHEBI:29105"/>
        <label>1</label>
    </ligand>
</feature>
<evidence type="ECO:0000256" key="6">
    <source>
        <dbReference type="SAM" id="Phobius"/>
    </source>
</evidence>
<evidence type="ECO:0000259" key="7">
    <source>
        <dbReference type="PROSITE" id="PS51845"/>
    </source>
</evidence>
<evidence type="ECO:0000256" key="4">
    <source>
        <dbReference type="PIRSR" id="PIRSR623088-2"/>
    </source>
</evidence>
<dbReference type="Gene3D" id="1.10.1300.10">
    <property type="entry name" value="3'5'-cyclic nucleotide phosphodiesterase, catalytic domain"/>
    <property type="match status" value="1"/>
</dbReference>
<feature type="transmembrane region" description="Helical" evidence="6">
    <location>
        <begin position="110"/>
        <end position="127"/>
    </location>
</feature>
<dbReference type="Pfam" id="PF00233">
    <property type="entry name" value="PDEase_I"/>
    <property type="match status" value="1"/>
</dbReference>
<dbReference type="AlphaFoldDB" id="A0A1R2AMD1"/>
<dbReference type="GO" id="GO:0007165">
    <property type="term" value="P:signal transduction"/>
    <property type="evidence" value="ECO:0007669"/>
    <property type="project" value="InterPro"/>
</dbReference>
<feature type="binding site" evidence="4">
    <location>
        <begin position="342"/>
        <end position="346"/>
    </location>
    <ligand>
        <name>AMP</name>
        <dbReference type="ChEBI" id="CHEBI:456215"/>
    </ligand>
</feature>
<dbReference type="InterPro" id="IPR002073">
    <property type="entry name" value="PDEase_catalytic_dom"/>
</dbReference>
<gene>
    <name evidence="8" type="ORF">SteCoe_37773</name>
</gene>